<evidence type="ECO:0000313" key="2">
    <source>
        <dbReference type="Proteomes" id="UP000287830"/>
    </source>
</evidence>
<dbReference type="EMBL" id="BHZC01000001">
    <property type="protein sequence ID" value="GCD32981.1"/>
    <property type="molecule type" value="Genomic_DNA"/>
</dbReference>
<dbReference type="Proteomes" id="UP000287830">
    <property type="component" value="Unassembled WGS sequence"/>
</dbReference>
<name>A0A7U9KPM5_9ACTN</name>
<comment type="caution">
    <text evidence="1">The sequence shown here is derived from an EMBL/GenBank/DDBJ whole genome shotgun (WGS) entry which is preliminary data.</text>
</comment>
<reference evidence="1 2" key="1">
    <citation type="submission" date="2018-11" db="EMBL/GenBank/DDBJ databases">
        <title>Whole genome sequence of Streptomyces chrestomyceticus NBRC 13444(T).</title>
        <authorList>
            <person name="Komaki H."/>
            <person name="Tamura T."/>
        </authorList>
    </citation>
    <scope>NUCLEOTIDE SEQUENCE [LARGE SCALE GENOMIC DNA]</scope>
    <source>
        <strain evidence="1 2">NBRC 13444</strain>
    </source>
</reference>
<proteinExistence type="predicted"/>
<dbReference type="AlphaFoldDB" id="A0A7U9KPM5"/>
<dbReference type="Gene3D" id="3.40.630.30">
    <property type="match status" value="1"/>
</dbReference>
<evidence type="ECO:0000313" key="1">
    <source>
        <dbReference type="EMBL" id="GCD32981.1"/>
    </source>
</evidence>
<organism evidence="1 2">
    <name type="scientific">Streptomyces chrestomyceticus JCM 4735</name>
    <dbReference type="NCBI Taxonomy" id="1306181"/>
    <lineage>
        <taxon>Bacteria</taxon>
        <taxon>Bacillati</taxon>
        <taxon>Actinomycetota</taxon>
        <taxon>Actinomycetes</taxon>
        <taxon>Kitasatosporales</taxon>
        <taxon>Streptomycetaceae</taxon>
        <taxon>Streptomyces</taxon>
    </lineage>
</organism>
<protein>
    <submittedName>
        <fullName evidence="1">Uncharacterized protein</fullName>
    </submittedName>
</protein>
<gene>
    <name evidence="1" type="ORF">OEIGOIKO_00699</name>
</gene>
<accession>A0A7U9KPM5</accession>
<sequence length="81" mass="8818">MHGRGVGTCLLTAVETVCTTTELFTSTNVSHHPVQHLPRRAGRCPVGLLHGLREEDPELFHLYPSTRLSAVAGTGGRRTTR</sequence>